<keyword evidence="3" id="KW-1185">Reference proteome</keyword>
<gene>
    <name evidence="2" type="ORF">HYDPIDRAFT_116061</name>
</gene>
<dbReference type="AlphaFoldDB" id="A0A0C9WBL9"/>
<reference evidence="2 3" key="1">
    <citation type="submission" date="2014-04" db="EMBL/GenBank/DDBJ databases">
        <title>Evolutionary Origins and Diversification of the Mycorrhizal Mutualists.</title>
        <authorList>
            <consortium name="DOE Joint Genome Institute"/>
            <consortium name="Mycorrhizal Genomics Consortium"/>
            <person name="Kohler A."/>
            <person name="Kuo A."/>
            <person name="Nagy L.G."/>
            <person name="Floudas D."/>
            <person name="Copeland A."/>
            <person name="Barry K.W."/>
            <person name="Cichocki N."/>
            <person name="Veneault-Fourrey C."/>
            <person name="LaButti K."/>
            <person name="Lindquist E.A."/>
            <person name="Lipzen A."/>
            <person name="Lundell T."/>
            <person name="Morin E."/>
            <person name="Murat C."/>
            <person name="Riley R."/>
            <person name="Ohm R."/>
            <person name="Sun H."/>
            <person name="Tunlid A."/>
            <person name="Henrissat B."/>
            <person name="Grigoriev I.V."/>
            <person name="Hibbett D.S."/>
            <person name="Martin F."/>
        </authorList>
    </citation>
    <scope>NUCLEOTIDE SEQUENCE [LARGE SCALE GENOMIC DNA]</scope>
    <source>
        <strain evidence="2 3">MD-312</strain>
    </source>
</reference>
<keyword evidence="1" id="KW-0472">Membrane</keyword>
<proteinExistence type="predicted"/>
<organism evidence="2 3">
    <name type="scientific">Hydnomerulius pinastri MD-312</name>
    <dbReference type="NCBI Taxonomy" id="994086"/>
    <lineage>
        <taxon>Eukaryota</taxon>
        <taxon>Fungi</taxon>
        <taxon>Dikarya</taxon>
        <taxon>Basidiomycota</taxon>
        <taxon>Agaricomycotina</taxon>
        <taxon>Agaricomycetes</taxon>
        <taxon>Agaricomycetidae</taxon>
        <taxon>Boletales</taxon>
        <taxon>Boletales incertae sedis</taxon>
        <taxon>Leucogyrophana</taxon>
    </lineage>
</organism>
<evidence type="ECO:0000313" key="3">
    <source>
        <dbReference type="Proteomes" id="UP000053820"/>
    </source>
</evidence>
<dbReference type="Proteomes" id="UP000053820">
    <property type="component" value="Unassembled WGS sequence"/>
</dbReference>
<keyword evidence="1" id="KW-0812">Transmembrane</keyword>
<dbReference type="HOGENOM" id="CLU_1510818_0_0_1"/>
<accession>A0A0C9WBL9</accession>
<keyword evidence="1" id="KW-1133">Transmembrane helix</keyword>
<evidence type="ECO:0000313" key="2">
    <source>
        <dbReference type="EMBL" id="KIJ61306.1"/>
    </source>
</evidence>
<name>A0A0C9WBL9_9AGAM</name>
<evidence type="ECO:0000256" key="1">
    <source>
        <dbReference type="SAM" id="Phobius"/>
    </source>
</evidence>
<feature type="transmembrane region" description="Helical" evidence="1">
    <location>
        <begin position="117"/>
        <end position="138"/>
    </location>
</feature>
<dbReference type="EMBL" id="KN839863">
    <property type="protein sequence ID" value="KIJ61306.1"/>
    <property type="molecule type" value="Genomic_DNA"/>
</dbReference>
<sequence length="178" mass="20367">MLLITTHFISDLKYITTIARVFLEVLSSDHELPYLPFADRLAMVPACEALWPHVSMATAKRRWRKAIRFALFSVRIAKFKGGNSFPRKGPSNYVCARMLASTMPLHISKTILATCRALGIIFGNAFSIVTYIALSRVLHKLYLRGRISAEEWQYRRRQSTYITGPPDLRSSLNPVWYS</sequence>
<protein>
    <submittedName>
        <fullName evidence="2">Uncharacterized protein</fullName>
    </submittedName>
</protein>